<sequence>MTDATLTLDGLEQITGTVETGGDYARLRADTTLDESGIAGSPEGRLTIDGRSERVILENYRALEGSGCEITLRRIQPEPR</sequence>
<reference evidence="1 2" key="1">
    <citation type="submission" date="2018-12" db="EMBL/GenBank/DDBJ databases">
        <authorList>
            <person name="Criscuolo A."/>
        </authorList>
    </citation>
    <scope>NUCLEOTIDE SEQUENCE [LARGE SCALE GENOMIC DNA]</scope>
    <source>
        <strain evidence="1">ACIP1116241</strain>
    </source>
</reference>
<dbReference type="EMBL" id="UZWE01000022">
    <property type="protein sequence ID" value="VDS07627.1"/>
    <property type="molecule type" value="Genomic_DNA"/>
</dbReference>
<dbReference type="OrthoDB" id="7775957at2"/>
<evidence type="ECO:0000313" key="1">
    <source>
        <dbReference type="EMBL" id="VDS07627.1"/>
    </source>
</evidence>
<protein>
    <submittedName>
        <fullName evidence="1">Uncharacterized protein</fullName>
    </submittedName>
</protein>
<dbReference type="AlphaFoldDB" id="A0A447IJF8"/>
<proteinExistence type="predicted"/>
<dbReference type="Proteomes" id="UP000270743">
    <property type="component" value="Unassembled WGS sequence"/>
</dbReference>
<name>A0A447IJF8_9RHOB</name>
<accession>A0A447IJF8</accession>
<organism evidence="1 2">
    <name type="scientific">Paracoccus haematequi</name>
    <dbReference type="NCBI Taxonomy" id="2491866"/>
    <lineage>
        <taxon>Bacteria</taxon>
        <taxon>Pseudomonadati</taxon>
        <taxon>Pseudomonadota</taxon>
        <taxon>Alphaproteobacteria</taxon>
        <taxon>Rhodobacterales</taxon>
        <taxon>Paracoccaceae</taxon>
        <taxon>Paracoccus</taxon>
    </lineage>
</organism>
<keyword evidence="2" id="KW-1185">Reference proteome</keyword>
<gene>
    <name evidence="1" type="ORF">PARHAE_00805</name>
</gene>
<dbReference type="RefSeq" id="WP_126153324.1">
    <property type="nucleotide sequence ID" value="NZ_UZWE01000022.1"/>
</dbReference>
<evidence type="ECO:0000313" key="2">
    <source>
        <dbReference type="Proteomes" id="UP000270743"/>
    </source>
</evidence>